<comment type="caution">
    <text evidence="5">The sequence shown here is derived from an EMBL/GenBank/DDBJ whole genome shotgun (WGS) entry which is preliminary data.</text>
</comment>
<feature type="chain" id="PRO_5047408963" evidence="4">
    <location>
        <begin position="22"/>
        <end position="274"/>
    </location>
</feature>
<feature type="signal peptide" evidence="4">
    <location>
        <begin position="1"/>
        <end position="21"/>
    </location>
</feature>
<evidence type="ECO:0000256" key="4">
    <source>
        <dbReference type="SAM" id="SignalP"/>
    </source>
</evidence>
<dbReference type="InterPro" id="IPR041879">
    <property type="entry name" value="YvgL-like_PBP2"/>
</dbReference>
<comment type="similarity">
    <text evidence="1">Belongs to the bacterial solute-binding protein ModA family.</text>
</comment>
<keyword evidence="2" id="KW-0479">Metal-binding</keyword>
<accession>A0ABS6BSL3</accession>
<evidence type="ECO:0000313" key="6">
    <source>
        <dbReference type="Proteomes" id="UP000776252"/>
    </source>
</evidence>
<dbReference type="InterPro" id="IPR005950">
    <property type="entry name" value="ModA"/>
</dbReference>
<dbReference type="InterPro" id="IPR050682">
    <property type="entry name" value="ModA/WtpA"/>
</dbReference>
<keyword evidence="3 4" id="KW-0732">Signal</keyword>
<gene>
    <name evidence="5" type="primary">modA</name>
    <name evidence="5" type="ORF">KPL37_09090</name>
</gene>
<evidence type="ECO:0000256" key="3">
    <source>
        <dbReference type="ARBA" id="ARBA00022729"/>
    </source>
</evidence>
<proteinExistence type="inferred from homology"/>
<evidence type="ECO:0000313" key="5">
    <source>
        <dbReference type="EMBL" id="MBU3159906.1"/>
    </source>
</evidence>
<dbReference type="Pfam" id="PF13531">
    <property type="entry name" value="SBP_bac_11"/>
    <property type="match status" value="1"/>
</dbReference>
<dbReference type="CDD" id="cd13537">
    <property type="entry name" value="PBP2_YvgL_like"/>
    <property type="match status" value="1"/>
</dbReference>
<keyword evidence="6" id="KW-1185">Reference proteome</keyword>
<evidence type="ECO:0000256" key="1">
    <source>
        <dbReference type="ARBA" id="ARBA00009175"/>
    </source>
</evidence>
<dbReference type="Proteomes" id="UP000776252">
    <property type="component" value="Unassembled WGS sequence"/>
</dbReference>
<dbReference type="EMBL" id="JAHLDV010000016">
    <property type="protein sequence ID" value="MBU3159906.1"/>
    <property type="molecule type" value="Genomic_DNA"/>
</dbReference>
<dbReference type="NCBIfam" id="TIGR01256">
    <property type="entry name" value="modA"/>
    <property type="match status" value="1"/>
</dbReference>
<dbReference type="PROSITE" id="PS51257">
    <property type="entry name" value="PROKAR_LIPOPROTEIN"/>
    <property type="match status" value="1"/>
</dbReference>
<dbReference type="PANTHER" id="PTHR30632:SF0">
    <property type="entry name" value="SULFATE-BINDING PROTEIN"/>
    <property type="match status" value="1"/>
</dbReference>
<reference evidence="5 6" key="1">
    <citation type="submission" date="2021-06" db="EMBL/GenBank/DDBJ databases">
        <title>Clostridia strains as spoilage organisms.</title>
        <authorList>
            <person name="Wambui J."/>
            <person name="Stephan R."/>
            <person name="Stevens M.J.A."/>
        </authorList>
    </citation>
    <scope>NUCLEOTIDE SEQUENCE [LARGE SCALE GENOMIC DNA]</scope>
    <source>
        <strain evidence="5 6">DSM 14204</strain>
    </source>
</reference>
<name>A0ABS6BSL3_9CLOT</name>
<dbReference type="RefSeq" id="WP_216148294.1">
    <property type="nucleotide sequence ID" value="NZ_JAHLDV010000016.1"/>
</dbReference>
<sequence length="274" mass="29717">MRKRSHSLLAVVLVLFTLAMTGCSQKAKTAETKTSVVENQKSVTLTISAAASLTEAMGEIKTLYKKEKPNVTINYNFGSSGILQQQIEQGADVDLFFSAATKQMTTLKEKGLLIDSTKINLLGNTVVLITKSDSTLSIKGFKDLGNSNIKKIALGEPKTVPVGQYSEEILTSLKILDKVKTKAVYAKDVKEVLSWVESGDAEVGVVYGSDAKTSKKVKVIAVAGKELYKKPVVYPVAVIKASKNIDDTKAFLKYLSSDKAKAVFVKYGFSFIVK</sequence>
<dbReference type="PANTHER" id="PTHR30632">
    <property type="entry name" value="MOLYBDATE-BINDING PERIPLASMIC PROTEIN"/>
    <property type="match status" value="1"/>
</dbReference>
<dbReference type="PIRSF" id="PIRSF004846">
    <property type="entry name" value="ModA"/>
    <property type="match status" value="1"/>
</dbReference>
<evidence type="ECO:0000256" key="2">
    <source>
        <dbReference type="ARBA" id="ARBA00022723"/>
    </source>
</evidence>
<organism evidence="5 6">
    <name type="scientific">Clostridium frigoris</name>
    <dbReference type="NCBI Taxonomy" id="205327"/>
    <lineage>
        <taxon>Bacteria</taxon>
        <taxon>Bacillati</taxon>
        <taxon>Bacillota</taxon>
        <taxon>Clostridia</taxon>
        <taxon>Eubacteriales</taxon>
        <taxon>Clostridiaceae</taxon>
        <taxon>Clostridium</taxon>
    </lineage>
</organism>
<protein>
    <submittedName>
        <fullName evidence="5">Molybdate ABC transporter substrate-binding protein</fullName>
    </submittedName>
</protein>